<organism evidence="4 5">
    <name type="scientific">Galleria mellonella</name>
    <name type="common">Greater wax moth</name>
    <dbReference type="NCBI Taxonomy" id="7137"/>
    <lineage>
        <taxon>Eukaryota</taxon>
        <taxon>Metazoa</taxon>
        <taxon>Ecdysozoa</taxon>
        <taxon>Arthropoda</taxon>
        <taxon>Hexapoda</taxon>
        <taxon>Insecta</taxon>
        <taxon>Pterygota</taxon>
        <taxon>Neoptera</taxon>
        <taxon>Endopterygota</taxon>
        <taxon>Lepidoptera</taxon>
        <taxon>Glossata</taxon>
        <taxon>Ditrysia</taxon>
        <taxon>Pyraloidea</taxon>
        <taxon>Pyralidae</taxon>
        <taxon>Galleriinae</taxon>
        <taxon>Galleria</taxon>
    </lineage>
</organism>
<dbReference type="InParanoid" id="A0A6J1WKH6"/>
<dbReference type="AlphaFoldDB" id="A0A6J1WKH6"/>
<dbReference type="SUPFAM" id="SSF81296">
    <property type="entry name" value="E set domains"/>
    <property type="match status" value="2"/>
</dbReference>
<dbReference type="Pfam" id="PF02752">
    <property type="entry name" value="Arrestin_C"/>
    <property type="match status" value="1"/>
</dbReference>
<dbReference type="InterPro" id="IPR011022">
    <property type="entry name" value="Arrestin_C-like"/>
</dbReference>
<dbReference type="Pfam" id="PF00339">
    <property type="entry name" value="Arrestin_N"/>
    <property type="match status" value="1"/>
</dbReference>
<reference evidence="5" key="1">
    <citation type="submission" date="2025-08" db="UniProtKB">
        <authorList>
            <consortium name="RefSeq"/>
        </authorList>
    </citation>
    <scope>IDENTIFICATION</scope>
    <source>
        <tissue evidence="5">Whole larvae</tissue>
    </source>
</reference>
<accession>A0A6J1WKH6</accession>
<proteinExistence type="inferred from homology"/>
<protein>
    <submittedName>
        <fullName evidence="5">Arrestin domain-containing protein 5-like</fullName>
    </submittedName>
</protein>
<dbReference type="SMART" id="SM01017">
    <property type="entry name" value="Arrestin_C"/>
    <property type="match status" value="1"/>
</dbReference>
<gene>
    <name evidence="5" type="primary">LOC113515311</name>
</gene>
<dbReference type="InterPro" id="IPR014756">
    <property type="entry name" value="Ig_E-set"/>
</dbReference>
<name>A0A6J1WKH6_GALME</name>
<dbReference type="InterPro" id="IPR014752">
    <property type="entry name" value="Arrestin-like_C"/>
</dbReference>
<dbReference type="GO" id="GO:0015031">
    <property type="term" value="P:protein transport"/>
    <property type="evidence" value="ECO:0007669"/>
    <property type="project" value="TreeGrafter"/>
</dbReference>
<keyword evidence="4" id="KW-1185">Reference proteome</keyword>
<evidence type="ECO:0000313" key="4">
    <source>
        <dbReference type="Proteomes" id="UP001652740"/>
    </source>
</evidence>
<dbReference type="PANTHER" id="PTHR11188:SF17">
    <property type="entry name" value="FI21816P1"/>
    <property type="match status" value="1"/>
</dbReference>
<dbReference type="GO" id="GO:0005737">
    <property type="term" value="C:cytoplasm"/>
    <property type="evidence" value="ECO:0007669"/>
    <property type="project" value="TreeGrafter"/>
</dbReference>
<evidence type="ECO:0000256" key="2">
    <source>
        <dbReference type="ARBA" id="ARBA00022606"/>
    </source>
</evidence>
<dbReference type="Proteomes" id="UP001652740">
    <property type="component" value="Unplaced"/>
</dbReference>
<dbReference type="RefSeq" id="XP_026755278.3">
    <property type="nucleotide sequence ID" value="XM_026899477.3"/>
</dbReference>
<evidence type="ECO:0000259" key="3">
    <source>
        <dbReference type="SMART" id="SM01017"/>
    </source>
</evidence>
<evidence type="ECO:0000256" key="1">
    <source>
        <dbReference type="ARBA" id="ARBA00005298"/>
    </source>
</evidence>
<dbReference type="InterPro" id="IPR050357">
    <property type="entry name" value="Arrestin_domain-protein"/>
</dbReference>
<dbReference type="Gene3D" id="2.60.40.640">
    <property type="match status" value="2"/>
</dbReference>
<dbReference type="KEGG" id="gmw:113515311"/>
<keyword evidence="2" id="KW-0716">Sensory transduction</keyword>
<dbReference type="InterPro" id="IPR011021">
    <property type="entry name" value="Arrestin-like_N"/>
</dbReference>
<sequence>MSIFCEINISRPASEEFKPGDAVSGLIGYEVDEKTVFNKITVSLKGYGYLRIVNRHHKEDPKYYNKEEYVNNDNVIVDSEIVLPIGEYETKFSFKLPENIPPSFVYHNNKNGYCIKCKIFYFIQIKFNSPDVLRSPELFKKEIKVGTVLTSSLLKEPTVYSKQKEIVQLFSGNNTITIKAGIDKSVINNCEMLKFHYKVINDTNVAINSVEVKLVEVHTFNATGLQPVKRYNKVKETKSRTASIKGGDIQKKHFEIIVPFDKKTLQHSKIVSRDYFVKIRVLLPLFRQNFALYIPIEVGDENLTELFETRRSYWEVMDECKVNKVINDKEHCITNNEI</sequence>
<dbReference type="GeneID" id="113515311"/>
<dbReference type="PANTHER" id="PTHR11188">
    <property type="entry name" value="ARRESTIN DOMAIN CONTAINING PROTEIN"/>
    <property type="match status" value="1"/>
</dbReference>
<evidence type="ECO:0000313" key="5">
    <source>
        <dbReference type="RefSeq" id="XP_026755278.3"/>
    </source>
</evidence>
<feature type="domain" description="Arrestin C-terminal-like" evidence="3">
    <location>
        <begin position="172"/>
        <end position="303"/>
    </location>
</feature>
<comment type="similarity">
    <text evidence="1">Belongs to the arrestin family.</text>
</comment>